<dbReference type="SUPFAM" id="SSF55961">
    <property type="entry name" value="Bet v1-like"/>
    <property type="match status" value="1"/>
</dbReference>
<evidence type="ECO:0000313" key="4">
    <source>
        <dbReference type="Proteomes" id="UP001501757"/>
    </source>
</evidence>
<comment type="caution">
    <text evidence="3">The sequence shown here is derived from an EMBL/GenBank/DDBJ whole genome shotgun (WGS) entry which is preliminary data.</text>
</comment>
<dbReference type="InterPro" id="IPR013538">
    <property type="entry name" value="ASHA1/2-like_C"/>
</dbReference>
<name>A0ABP3GT85_9ALTE</name>
<dbReference type="EMBL" id="BAAAEI010000006">
    <property type="protein sequence ID" value="GAA0351922.1"/>
    <property type="molecule type" value="Genomic_DNA"/>
</dbReference>
<keyword evidence="4" id="KW-1185">Reference proteome</keyword>
<feature type="domain" description="Activator of Hsp90 ATPase homologue 1/2-like C-terminal" evidence="2">
    <location>
        <begin position="14"/>
        <end position="137"/>
    </location>
</feature>
<comment type="similarity">
    <text evidence="1">Belongs to the AHA1 family.</text>
</comment>
<proteinExistence type="inferred from homology"/>
<evidence type="ECO:0000259" key="2">
    <source>
        <dbReference type="Pfam" id="PF08327"/>
    </source>
</evidence>
<dbReference type="InterPro" id="IPR023393">
    <property type="entry name" value="START-like_dom_sf"/>
</dbReference>
<evidence type="ECO:0000313" key="3">
    <source>
        <dbReference type="EMBL" id="GAA0351922.1"/>
    </source>
</evidence>
<reference evidence="4" key="1">
    <citation type="journal article" date="2019" name="Int. J. Syst. Evol. Microbiol.">
        <title>The Global Catalogue of Microorganisms (GCM) 10K type strain sequencing project: providing services to taxonomists for standard genome sequencing and annotation.</title>
        <authorList>
            <consortium name="The Broad Institute Genomics Platform"/>
            <consortium name="The Broad Institute Genome Sequencing Center for Infectious Disease"/>
            <person name="Wu L."/>
            <person name="Ma J."/>
        </authorList>
    </citation>
    <scope>NUCLEOTIDE SEQUENCE [LARGE SCALE GENOMIC DNA]</scope>
    <source>
        <strain evidence="4">JCM 13378</strain>
    </source>
</reference>
<organism evidence="3 4">
    <name type="scientific">Bowmanella denitrificans</name>
    <dbReference type="NCBI Taxonomy" id="366582"/>
    <lineage>
        <taxon>Bacteria</taxon>
        <taxon>Pseudomonadati</taxon>
        <taxon>Pseudomonadota</taxon>
        <taxon>Gammaproteobacteria</taxon>
        <taxon>Alteromonadales</taxon>
        <taxon>Alteromonadaceae</taxon>
        <taxon>Bowmanella</taxon>
    </lineage>
</organism>
<sequence>MSRIDSINREFTLNAPIERVWAAISDPAQVANWFGSKAEFQLQVGSEGWFEWPPEICEGRYAMRVEQVDAPVYFAWRWMAEQDVPFDEKQSTLVEWWLQTSENGTLLKLKESGFLTLKQQQMNVQGWQQELAELEAFVLS</sequence>
<evidence type="ECO:0000256" key="1">
    <source>
        <dbReference type="ARBA" id="ARBA00006817"/>
    </source>
</evidence>
<protein>
    <recommendedName>
        <fullName evidence="2">Activator of Hsp90 ATPase homologue 1/2-like C-terminal domain-containing protein</fullName>
    </recommendedName>
</protein>
<gene>
    <name evidence="3" type="ORF">GCM10009092_15420</name>
</gene>
<accession>A0ABP3GT85</accession>
<dbReference type="Gene3D" id="3.30.530.20">
    <property type="match status" value="1"/>
</dbReference>
<dbReference type="RefSeq" id="WP_343843749.1">
    <property type="nucleotide sequence ID" value="NZ_BAAAEI010000006.1"/>
</dbReference>
<dbReference type="Proteomes" id="UP001501757">
    <property type="component" value="Unassembled WGS sequence"/>
</dbReference>
<dbReference type="Pfam" id="PF08327">
    <property type="entry name" value="AHSA1"/>
    <property type="match status" value="1"/>
</dbReference>